<sequence>MATLFRVAVMLTVLVGLPGAWIYYGPLPTGAQRVVDRFVTIAKDATGWKDAEPKPRPTWDFTTSAPLAGDGERSDLGSRGGDAPARYAEPPSLQIGGALPLPEPPPVKAPSTLAERVEPLLTQLRQFGVAEYALERWGGDGKLYRFHCEMPIAGGALTQQFEAVASNPEASVEQVVAEVSKWRLGRQAGGM</sequence>
<feature type="region of interest" description="Disordered" evidence="1">
    <location>
        <begin position="49"/>
        <end position="86"/>
    </location>
</feature>
<protein>
    <submittedName>
        <fullName evidence="3">Uncharacterized protein</fullName>
    </submittedName>
</protein>
<reference evidence="3 4" key="1">
    <citation type="submission" date="2019-02" db="EMBL/GenBank/DDBJ databases">
        <title>Deep-cultivation of Planctomycetes and their phenomic and genomic characterization uncovers novel biology.</title>
        <authorList>
            <person name="Wiegand S."/>
            <person name="Jogler M."/>
            <person name="Boedeker C."/>
            <person name="Pinto D."/>
            <person name="Vollmers J."/>
            <person name="Rivas-Marin E."/>
            <person name="Kohn T."/>
            <person name="Peeters S.H."/>
            <person name="Heuer A."/>
            <person name="Rast P."/>
            <person name="Oberbeckmann S."/>
            <person name="Bunk B."/>
            <person name="Jeske O."/>
            <person name="Meyerdierks A."/>
            <person name="Storesund J.E."/>
            <person name="Kallscheuer N."/>
            <person name="Luecker S."/>
            <person name="Lage O.M."/>
            <person name="Pohl T."/>
            <person name="Merkel B.J."/>
            <person name="Hornburger P."/>
            <person name="Mueller R.-W."/>
            <person name="Bruemmer F."/>
            <person name="Labrenz M."/>
            <person name="Spormann A.M."/>
            <person name="Op den Camp H."/>
            <person name="Overmann J."/>
            <person name="Amann R."/>
            <person name="Jetten M.S.M."/>
            <person name="Mascher T."/>
            <person name="Medema M.H."/>
            <person name="Devos D.P."/>
            <person name="Kaster A.-K."/>
            <person name="Ovreas L."/>
            <person name="Rohde M."/>
            <person name="Galperin M.Y."/>
            <person name="Jogler C."/>
        </authorList>
    </citation>
    <scope>NUCLEOTIDE SEQUENCE [LARGE SCALE GENOMIC DNA]</scope>
    <source>
        <strain evidence="3 4">I41</strain>
    </source>
</reference>
<evidence type="ECO:0000313" key="3">
    <source>
        <dbReference type="EMBL" id="QDT76316.1"/>
    </source>
</evidence>
<proteinExistence type="predicted"/>
<feature type="transmembrane region" description="Helical" evidence="2">
    <location>
        <begin position="7"/>
        <end position="24"/>
    </location>
</feature>
<dbReference type="Proteomes" id="UP000317909">
    <property type="component" value="Chromosome"/>
</dbReference>
<organism evidence="3 4">
    <name type="scientific">Lacipirellula limnantheis</name>
    <dbReference type="NCBI Taxonomy" id="2528024"/>
    <lineage>
        <taxon>Bacteria</taxon>
        <taxon>Pseudomonadati</taxon>
        <taxon>Planctomycetota</taxon>
        <taxon>Planctomycetia</taxon>
        <taxon>Pirellulales</taxon>
        <taxon>Lacipirellulaceae</taxon>
        <taxon>Lacipirellula</taxon>
    </lineage>
</organism>
<accession>A0A517U6R2</accession>
<name>A0A517U6R2_9BACT</name>
<dbReference type="KEGG" id="llh:I41_55660"/>
<dbReference type="EMBL" id="CP036339">
    <property type="protein sequence ID" value="QDT76316.1"/>
    <property type="molecule type" value="Genomic_DNA"/>
</dbReference>
<evidence type="ECO:0000313" key="4">
    <source>
        <dbReference type="Proteomes" id="UP000317909"/>
    </source>
</evidence>
<dbReference type="AlphaFoldDB" id="A0A517U6R2"/>
<evidence type="ECO:0000256" key="2">
    <source>
        <dbReference type="SAM" id="Phobius"/>
    </source>
</evidence>
<gene>
    <name evidence="3" type="ORF">I41_55660</name>
</gene>
<keyword evidence="4" id="KW-1185">Reference proteome</keyword>
<dbReference type="OrthoDB" id="262831at2"/>
<dbReference type="RefSeq" id="WP_145436187.1">
    <property type="nucleotide sequence ID" value="NZ_CP036339.1"/>
</dbReference>
<keyword evidence="2" id="KW-0472">Membrane</keyword>
<keyword evidence="2" id="KW-1133">Transmembrane helix</keyword>
<keyword evidence="2" id="KW-0812">Transmembrane</keyword>
<evidence type="ECO:0000256" key="1">
    <source>
        <dbReference type="SAM" id="MobiDB-lite"/>
    </source>
</evidence>